<protein>
    <submittedName>
        <fullName evidence="1">Uncharacterized protein</fullName>
    </submittedName>
</protein>
<evidence type="ECO:0000313" key="1">
    <source>
        <dbReference type="EMBL" id="CAE0347818.1"/>
    </source>
</evidence>
<dbReference type="EMBL" id="HBII01015789">
    <property type="protein sequence ID" value="CAE0347818.1"/>
    <property type="molecule type" value="Transcribed_RNA"/>
</dbReference>
<accession>A0A7S3J9K8</accession>
<proteinExistence type="predicted"/>
<name>A0A7S3J9K8_9SPIT</name>
<gene>
    <name evidence="1" type="ORF">EHAR0213_LOCUS6729</name>
</gene>
<organism evidence="1">
    <name type="scientific">Euplotes harpa</name>
    <dbReference type="NCBI Taxonomy" id="151035"/>
    <lineage>
        <taxon>Eukaryota</taxon>
        <taxon>Sar</taxon>
        <taxon>Alveolata</taxon>
        <taxon>Ciliophora</taxon>
        <taxon>Intramacronucleata</taxon>
        <taxon>Spirotrichea</taxon>
        <taxon>Hypotrichia</taxon>
        <taxon>Euplotida</taxon>
        <taxon>Euplotidae</taxon>
        <taxon>Euplotes</taxon>
    </lineage>
</organism>
<dbReference type="AlphaFoldDB" id="A0A7S3J9K8"/>
<reference evidence="1" key="1">
    <citation type="submission" date="2021-01" db="EMBL/GenBank/DDBJ databases">
        <authorList>
            <person name="Corre E."/>
            <person name="Pelletier E."/>
            <person name="Niang G."/>
            <person name="Scheremetjew M."/>
            <person name="Finn R."/>
            <person name="Kale V."/>
            <person name="Holt S."/>
            <person name="Cochrane G."/>
            <person name="Meng A."/>
            <person name="Brown T."/>
            <person name="Cohen L."/>
        </authorList>
    </citation>
    <scope>NUCLEOTIDE SEQUENCE</scope>
    <source>
        <strain evidence="1">FSP1.4</strain>
    </source>
</reference>
<sequence>MFARKQYHLLIKKACAFRSAALMQSHLNNTMTRRSIRFFSSQPLEIENTASNEDSAEAFPLKVLISEEMVRGLTELRRMKKIEQAHPKKTNKVRGLFPEIIFDARYDDKALQ</sequence>